<dbReference type="eggNOG" id="ENOG5031AEB">
    <property type="taxonomic scope" value="Bacteria"/>
</dbReference>
<dbReference type="HOGENOM" id="CLU_1183150_0_0_0"/>
<proteinExistence type="predicted"/>
<organism evidence="1">
    <name type="scientific">Vecturithrix granuli</name>
    <dbReference type="NCBI Taxonomy" id="1499967"/>
    <lineage>
        <taxon>Bacteria</taxon>
        <taxon>Candidatus Moduliflexota</taxon>
        <taxon>Candidatus Vecturitrichia</taxon>
        <taxon>Candidatus Vecturitrichales</taxon>
        <taxon>Candidatus Vecturitrichaceae</taxon>
        <taxon>Candidatus Vecturithrix</taxon>
    </lineage>
</organism>
<evidence type="ECO:0000313" key="2">
    <source>
        <dbReference type="Proteomes" id="UP000030661"/>
    </source>
</evidence>
<dbReference type="Proteomes" id="UP000030661">
    <property type="component" value="Unassembled WGS sequence"/>
</dbReference>
<dbReference type="EMBL" id="DF820466">
    <property type="protein sequence ID" value="GAK57792.1"/>
    <property type="molecule type" value="Genomic_DNA"/>
</dbReference>
<evidence type="ECO:0008006" key="3">
    <source>
        <dbReference type="Google" id="ProtNLM"/>
    </source>
</evidence>
<reference evidence="1" key="1">
    <citation type="journal article" date="2015" name="PeerJ">
        <title>First genomic representation of candidate bacterial phylum KSB3 points to enhanced environmental sensing as a trigger of wastewater bulking.</title>
        <authorList>
            <person name="Sekiguchi Y."/>
            <person name="Ohashi A."/>
            <person name="Parks D.H."/>
            <person name="Yamauchi T."/>
            <person name="Tyson G.W."/>
            <person name="Hugenholtz P."/>
        </authorList>
    </citation>
    <scope>NUCLEOTIDE SEQUENCE [LARGE SCALE GENOMIC DNA]</scope>
</reference>
<sequence length="234" mass="26902">MKQKDSLVLLCVMGIFIFGVFGIRNIQAEENDFPLAPGTYWVYEGLVKWQVESGVKERQMTWKMEVIKKVERGEFTGYLMKGHPIDLVFYEDGRISSDYAIIRNGEKFYETDVETFQRLKDLQDKLENLVSDAELTLDLPLMPGKKFGEAEMLDREDDSYCWMVKEARPFSRQINGVALSDTLTEYLLTFATLPEDVVVHFTPGIGITRFEYVHHGTISEVDVSLIEYHASSSQ</sequence>
<accession>A0A081BZN7</accession>
<dbReference type="STRING" id="1499967.U27_04759"/>
<protein>
    <recommendedName>
        <fullName evidence="3">DUF3108 domain-containing protein</fullName>
    </recommendedName>
</protein>
<name>A0A081BZN7_VECG1</name>
<evidence type="ECO:0000313" key="1">
    <source>
        <dbReference type="EMBL" id="GAK57792.1"/>
    </source>
</evidence>
<gene>
    <name evidence="1" type="ORF">U27_04759</name>
</gene>
<keyword evidence="2" id="KW-1185">Reference proteome</keyword>
<dbReference type="AlphaFoldDB" id="A0A081BZN7"/>